<dbReference type="PATRIC" id="fig|338187.36.peg.4993"/>
<protein>
    <submittedName>
        <fullName evidence="1">Uncharacterized protein</fullName>
    </submittedName>
</protein>
<dbReference type="AlphaFoldDB" id="A7N765"/>
<accession>A7N765</accession>
<name>A7N765_VIBC1</name>
<dbReference type="Proteomes" id="UP000008152">
    <property type="component" value="Chromosome II"/>
</dbReference>
<reference evidence="1 2" key="1">
    <citation type="submission" date="2007-08" db="EMBL/GenBank/DDBJ databases">
        <authorList>
            <consortium name="The Vibrio harveyi Genome Sequencing Project"/>
            <person name="Bassler B."/>
            <person name="Clifton S.W."/>
            <person name="Fulton L."/>
            <person name="Delehaunty K."/>
            <person name="Fronick C."/>
            <person name="Harrison M."/>
            <person name="Markivic C."/>
            <person name="Fulton R."/>
            <person name="Tin-Wollam A.-M."/>
            <person name="Shah N."/>
            <person name="Pepin K."/>
            <person name="Nash W."/>
            <person name="Thiruvilangam P."/>
            <person name="Bhonagiri V."/>
            <person name="Waters C."/>
            <person name="Tu K.C."/>
            <person name="Irgon J."/>
            <person name="Wilson R.K."/>
        </authorList>
    </citation>
    <scope>NUCLEOTIDE SEQUENCE [LARGE SCALE GENOMIC DNA]</scope>
    <source>
        <strain evidence="2">ATCC BAA-1116 / BB120</strain>
    </source>
</reference>
<dbReference type="EMBL" id="CP000790">
    <property type="protein sequence ID" value="ABU74023.1"/>
    <property type="molecule type" value="Genomic_DNA"/>
</dbReference>
<organism evidence="1 2">
    <name type="scientific">Vibrio campbellii (strain ATCC BAA-1116)</name>
    <dbReference type="NCBI Taxonomy" id="2902295"/>
    <lineage>
        <taxon>Bacteria</taxon>
        <taxon>Pseudomonadati</taxon>
        <taxon>Pseudomonadota</taxon>
        <taxon>Gammaproteobacteria</taxon>
        <taxon>Vibrionales</taxon>
        <taxon>Vibrionaceae</taxon>
        <taxon>Vibrio</taxon>
    </lineage>
</organism>
<evidence type="ECO:0000313" key="1">
    <source>
        <dbReference type="EMBL" id="ABU74023.1"/>
    </source>
</evidence>
<sequence>MLKGFFVCQIFSPQNRQTKNSIKVVFEHQHLALYSRERLSETQRSS</sequence>
<gene>
    <name evidence="1" type="ordered locus">VIBHAR_06130</name>
</gene>
<proteinExistence type="predicted"/>
<evidence type="ECO:0000313" key="2">
    <source>
        <dbReference type="Proteomes" id="UP000008152"/>
    </source>
</evidence>
<dbReference type="KEGG" id="vha:VIBHAR_06130"/>